<dbReference type="AlphaFoldDB" id="A0A839ZXN7"/>
<reference evidence="2 3" key="1">
    <citation type="submission" date="2020-08" db="EMBL/GenBank/DDBJ databases">
        <title>Genomic Encyclopedia of Type Strains, Phase IV (KMG-IV): sequencing the most valuable type-strain genomes for metagenomic binning, comparative biology and taxonomic classification.</title>
        <authorList>
            <person name="Goeker M."/>
        </authorList>
    </citation>
    <scope>NUCLEOTIDE SEQUENCE [LARGE SCALE GENOMIC DNA]</scope>
    <source>
        <strain evidence="2 3">DSM 21793</strain>
    </source>
</reference>
<dbReference type="EMBL" id="JACIDK010000001">
    <property type="protein sequence ID" value="MBB3889962.1"/>
    <property type="molecule type" value="Genomic_DNA"/>
</dbReference>
<dbReference type="Gene3D" id="3.40.50.1820">
    <property type="entry name" value="alpha/beta hydrolase"/>
    <property type="match status" value="1"/>
</dbReference>
<dbReference type="RefSeq" id="WP_183769878.1">
    <property type="nucleotide sequence ID" value="NZ_JACIDK010000001.1"/>
</dbReference>
<sequence>MIEAVVIPLDPERSVSGLWIRPENARAALVLAHGAGAGMAHKAMAATAEGLAERGVATLRYNFPYMERGSKRPDSPALAHQAVRAAVAKAGELAAGLPLFAGGRSFGGRMTSQAQAGLALPGVRGLVFFAFPLHAPGKPGVERAAHLSEIKVPMLFLQGTNDEFARLDLLNETIAGLGAGASLTLVEFADHSFHAPAKSGRKDPEVLAEALDACVDWMAENWVRSLPE</sequence>
<keyword evidence="3" id="KW-1185">Reference proteome</keyword>
<dbReference type="PANTHER" id="PTHR13136:SF11">
    <property type="entry name" value="TESTIS-EXPRESSED PROTEIN 30"/>
    <property type="match status" value="1"/>
</dbReference>
<dbReference type="Proteomes" id="UP000530564">
    <property type="component" value="Unassembled WGS sequence"/>
</dbReference>
<dbReference type="SUPFAM" id="SSF53474">
    <property type="entry name" value="alpha/beta-Hydrolases"/>
    <property type="match status" value="1"/>
</dbReference>
<dbReference type="InterPro" id="IPR026555">
    <property type="entry name" value="NSL3/Tex30"/>
</dbReference>
<dbReference type="InterPro" id="IPR046879">
    <property type="entry name" value="KANL3/Tex30_Abhydrolase"/>
</dbReference>
<evidence type="ECO:0000259" key="1">
    <source>
        <dbReference type="Pfam" id="PF20408"/>
    </source>
</evidence>
<evidence type="ECO:0000313" key="2">
    <source>
        <dbReference type="EMBL" id="MBB3889962.1"/>
    </source>
</evidence>
<evidence type="ECO:0000313" key="3">
    <source>
        <dbReference type="Proteomes" id="UP000530564"/>
    </source>
</evidence>
<gene>
    <name evidence="2" type="ORF">GGQ61_000659</name>
</gene>
<organism evidence="2 3">
    <name type="scientific">Phenylobacterium haematophilum</name>
    <dbReference type="NCBI Taxonomy" id="98513"/>
    <lineage>
        <taxon>Bacteria</taxon>
        <taxon>Pseudomonadati</taxon>
        <taxon>Pseudomonadota</taxon>
        <taxon>Alphaproteobacteria</taxon>
        <taxon>Caulobacterales</taxon>
        <taxon>Caulobacteraceae</taxon>
        <taxon>Phenylobacterium</taxon>
    </lineage>
</organism>
<comment type="caution">
    <text evidence="2">The sequence shown here is derived from an EMBL/GenBank/DDBJ whole genome shotgun (WGS) entry which is preliminary data.</text>
</comment>
<proteinExistence type="predicted"/>
<dbReference type="PANTHER" id="PTHR13136">
    <property type="entry name" value="TESTIS DEVELOPMENT PROTEIN PRTD"/>
    <property type="match status" value="1"/>
</dbReference>
<accession>A0A839ZXN7</accession>
<name>A0A839ZXN7_9CAUL</name>
<dbReference type="Pfam" id="PF20408">
    <property type="entry name" value="Abhydrolase_11"/>
    <property type="match status" value="1"/>
</dbReference>
<feature type="domain" description="KANL3/Tex30 alpha/beta hydrolase-like" evidence="1">
    <location>
        <begin position="26"/>
        <end position="218"/>
    </location>
</feature>
<dbReference type="InterPro" id="IPR029058">
    <property type="entry name" value="AB_hydrolase_fold"/>
</dbReference>
<protein>
    <recommendedName>
        <fullName evidence="1">KANL3/Tex30 alpha/beta hydrolase-like domain-containing protein</fullName>
    </recommendedName>
</protein>